<keyword evidence="3" id="KW-0804">Transcription</keyword>
<dbReference type="RefSeq" id="WP_269885440.1">
    <property type="nucleotide sequence ID" value="NZ_JAQAGZ010000028.1"/>
</dbReference>
<keyword evidence="4" id="KW-0472">Membrane</keyword>
<dbReference type="Gene3D" id="1.10.10.60">
    <property type="entry name" value="Homeodomain-like"/>
    <property type="match status" value="2"/>
</dbReference>
<dbReference type="EMBL" id="JAQAGZ010000028">
    <property type="protein sequence ID" value="MCZ8516907.1"/>
    <property type="molecule type" value="Genomic_DNA"/>
</dbReference>
<comment type="caution">
    <text evidence="6">The sequence shown here is derived from an EMBL/GenBank/DDBJ whole genome shotgun (WGS) entry which is preliminary data.</text>
</comment>
<feature type="domain" description="HTH araC/xylS-type" evidence="5">
    <location>
        <begin position="635"/>
        <end position="733"/>
    </location>
</feature>
<feature type="transmembrane region" description="Helical" evidence="4">
    <location>
        <begin position="17"/>
        <end position="38"/>
    </location>
</feature>
<dbReference type="InterPro" id="IPR018062">
    <property type="entry name" value="HTH_AraC-typ_CS"/>
</dbReference>
<evidence type="ECO:0000256" key="4">
    <source>
        <dbReference type="SAM" id="Phobius"/>
    </source>
</evidence>
<evidence type="ECO:0000256" key="3">
    <source>
        <dbReference type="ARBA" id="ARBA00023163"/>
    </source>
</evidence>
<dbReference type="PANTHER" id="PTHR43280">
    <property type="entry name" value="ARAC-FAMILY TRANSCRIPTIONAL REGULATOR"/>
    <property type="match status" value="1"/>
</dbReference>
<proteinExistence type="predicted"/>
<name>A0ABT4QJE4_9BACL</name>
<dbReference type="SMART" id="SM00342">
    <property type="entry name" value="HTH_ARAC"/>
    <property type="match status" value="1"/>
</dbReference>
<reference evidence="6 7" key="1">
    <citation type="submission" date="2022-12" db="EMBL/GenBank/DDBJ databases">
        <title>Draft genome sequence of Paenibacillus sp. dW9.</title>
        <authorList>
            <person name="Choi E.-W."/>
            <person name="Kim D.-U."/>
        </authorList>
    </citation>
    <scope>NUCLEOTIDE SEQUENCE [LARGE SCALE GENOMIC DNA]</scope>
    <source>
        <strain evidence="7">dW9</strain>
    </source>
</reference>
<dbReference type="Pfam" id="PF12833">
    <property type="entry name" value="HTH_18"/>
    <property type="match status" value="1"/>
</dbReference>
<keyword evidence="1" id="KW-0805">Transcription regulation</keyword>
<accession>A0ABT4QJE4</accession>
<dbReference type="InterPro" id="IPR020449">
    <property type="entry name" value="Tscrpt_reg_AraC-type_HTH"/>
</dbReference>
<dbReference type="SUPFAM" id="SSF46689">
    <property type="entry name" value="Homeodomain-like"/>
    <property type="match status" value="2"/>
</dbReference>
<keyword evidence="4" id="KW-1133">Transmembrane helix</keyword>
<dbReference type="PROSITE" id="PS00041">
    <property type="entry name" value="HTH_ARAC_FAMILY_1"/>
    <property type="match status" value="1"/>
</dbReference>
<organism evidence="6 7">
    <name type="scientific">Paenibacillus gyeongsangnamensis</name>
    <dbReference type="NCBI Taxonomy" id="3388067"/>
    <lineage>
        <taxon>Bacteria</taxon>
        <taxon>Bacillati</taxon>
        <taxon>Bacillota</taxon>
        <taxon>Bacilli</taxon>
        <taxon>Bacillales</taxon>
        <taxon>Paenibacillaceae</taxon>
        <taxon>Paenibacillus</taxon>
    </lineage>
</organism>
<dbReference type="PRINTS" id="PR00032">
    <property type="entry name" value="HTHARAC"/>
</dbReference>
<dbReference type="PANTHER" id="PTHR43280:SF2">
    <property type="entry name" value="HTH-TYPE TRANSCRIPTIONAL REGULATOR EXSA"/>
    <property type="match status" value="1"/>
</dbReference>
<dbReference type="InterPro" id="IPR009057">
    <property type="entry name" value="Homeodomain-like_sf"/>
</dbReference>
<sequence length="736" mass="86327">MKLIHLILRLKMKTNSLFIRLFLSFLIIIVMLGSFNVFSMTFSKNKLRSEVIHYNTLNLKTTTDNYEKEFELIKNQLLNFYFNENVQMLYMDQNKTVNYDIASKTIQDLRQMTLNPLLYLNNVMLYYKKNGMVLDKNSITRDSTFFNKFYYSRSYPLSFWQNQFRDSTPFRVHPPSPFYDVPFQNDYNLLGTEFPLIVKNNWYQDFYMAAFLDVKSMFQAFHLSINDNFFILDERGQTLFASTPDAGLGALPALDETKSYIKKDANYYFYRKGSVSGLTYVNVVPDASVASQIRLNVSLVTLLLVTIGISIAASILFSISINNPIQRIIQSIKQFNALVPIRSRINEFNLIGSQISQKNSQLKSFAYISSLKKIRSNIEMDFTDRPFVFVFFELTYKKRDEDQAGTEQNWIYYVREFIDFNFKQQYHESLTFQIESNQILSFVFMDESDRTALLHLLEKLKQVFEFDKEEGFATIAFSSIYTSSSQMTLAYEEVLRSIKQRRFIDETQIIASRQEPEFTSMLLPPQQEQEFYLNLQAGNEAETWQLVQRFLALLNKRGASSDQFYRFGEEIIHKTVKTLITMQVDYQHLETPVSFLERLNRCHTTGQLSSFLEAFLRDTIELINKKKEVRDPITSFVIAYMEKHYDGDITLDLMAEKLNITSGYLSTYFKEKTGVNFIDYLNDLRIGKAKEMLLESDCKIQDVARRSGYQNMNSFNRMFKKFSGITPSEFRKQLPM</sequence>
<dbReference type="PROSITE" id="PS01124">
    <property type="entry name" value="HTH_ARAC_FAMILY_2"/>
    <property type="match status" value="1"/>
</dbReference>
<dbReference type="InterPro" id="IPR018060">
    <property type="entry name" value="HTH_AraC"/>
</dbReference>
<evidence type="ECO:0000313" key="6">
    <source>
        <dbReference type="EMBL" id="MCZ8516907.1"/>
    </source>
</evidence>
<evidence type="ECO:0000259" key="5">
    <source>
        <dbReference type="PROSITE" id="PS01124"/>
    </source>
</evidence>
<evidence type="ECO:0000313" key="7">
    <source>
        <dbReference type="Proteomes" id="UP001527882"/>
    </source>
</evidence>
<protein>
    <submittedName>
        <fullName evidence="6">AraC family transcriptional regulator</fullName>
    </submittedName>
</protein>
<keyword evidence="7" id="KW-1185">Reference proteome</keyword>
<keyword evidence="2" id="KW-0238">DNA-binding</keyword>
<evidence type="ECO:0000256" key="2">
    <source>
        <dbReference type="ARBA" id="ARBA00023125"/>
    </source>
</evidence>
<keyword evidence="4" id="KW-0812">Transmembrane</keyword>
<gene>
    <name evidence="6" type="ORF">O9H85_32030</name>
</gene>
<evidence type="ECO:0000256" key="1">
    <source>
        <dbReference type="ARBA" id="ARBA00023015"/>
    </source>
</evidence>
<dbReference type="Proteomes" id="UP001527882">
    <property type="component" value="Unassembled WGS sequence"/>
</dbReference>